<protein>
    <submittedName>
        <fullName evidence="1">Uncharacterized protein</fullName>
    </submittedName>
</protein>
<dbReference type="KEGG" id="pez:HWQ56_28840"/>
<proteinExistence type="predicted"/>
<dbReference type="RefSeq" id="WP_176572516.1">
    <property type="nucleotide sequence ID" value="NZ_CP056031.1"/>
</dbReference>
<accession>A0A7D5DC29</accession>
<dbReference type="EMBL" id="CP056031">
    <property type="protein sequence ID" value="QKZ07837.1"/>
    <property type="molecule type" value="Genomic_DNA"/>
</dbReference>
<keyword evidence="1" id="KW-0614">Plasmid</keyword>
<reference evidence="1 2" key="1">
    <citation type="submission" date="2020-06" db="EMBL/GenBank/DDBJ databases">
        <title>Pseudomonas eucalypticola sp. nov., an endophyte of Eucalyptus dunnii leaves with biocontrol ability of eucalyptus leaf blight.</title>
        <authorList>
            <person name="Liu Y."/>
            <person name="Song Z."/>
            <person name="Zeng H."/>
            <person name="Lu M."/>
            <person name="Wang X."/>
            <person name="Lian X."/>
            <person name="Zhang Q."/>
        </authorList>
    </citation>
    <scope>NUCLEOTIDE SEQUENCE [LARGE SCALE GENOMIC DNA]</scope>
    <source>
        <strain evidence="1 2">NP-1</strain>
        <plasmid evidence="2">ppenp1</plasmid>
    </source>
</reference>
<keyword evidence="2" id="KW-1185">Reference proteome</keyword>
<evidence type="ECO:0000313" key="1">
    <source>
        <dbReference type="EMBL" id="QKZ07837.1"/>
    </source>
</evidence>
<geneLocation type="plasmid" evidence="2">
    <name>ppenp1</name>
</geneLocation>
<dbReference type="AlphaFoldDB" id="A0A7D5DC29"/>
<organism evidence="1 2">
    <name type="scientific">Pseudomonas eucalypticola</name>
    <dbReference type="NCBI Taxonomy" id="2599595"/>
    <lineage>
        <taxon>Bacteria</taxon>
        <taxon>Pseudomonadati</taxon>
        <taxon>Pseudomonadota</taxon>
        <taxon>Gammaproteobacteria</taxon>
        <taxon>Pseudomonadales</taxon>
        <taxon>Pseudomonadaceae</taxon>
        <taxon>Pseudomonas</taxon>
    </lineage>
</organism>
<sequence>MPTSHVEAAIERVKGTRVCDLAQLPFEDVQAFCTFQPSRFLDSLQFAFNQAKDHRPGAHGPRKDH</sequence>
<name>A0A7D5DC29_9PSED</name>
<gene>
    <name evidence="1" type="ORF">HWQ56_28840</name>
</gene>
<evidence type="ECO:0000313" key="2">
    <source>
        <dbReference type="Proteomes" id="UP000509568"/>
    </source>
</evidence>
<dbReference type="Proteomes" id="UP000509568">
    <property type="component" value="Plasmid pPENP1"/>
</dbReference>